<evidence type="ECO:0000313" key="4">
    <source>
        <dbReference type="EMBL" id="KAF5865245.1"/>
    </source>
</evidence>
<dbReference type="InterPro" id="IPR011032">
    <property type="entry name" value="GroES-like_sf"/>
</dbReference>
<dbReference type="CDD" id="cd05195">
    <property type="entry name" value="enoyl_red"/>
    <property type="match status" value="1"/>
</dbReference>
<dbReference type="Gene3D" id="3.90.180.10">
    <property type="entry name" value="Medium-chain alcohol dehydrogenases, catalytic domain"/>
    <property type="match status" value="1"/>
</dbReference>
<accession>A0A8H6EC11</accession>
<sequence length="201" mass="21766">MRIECVSLQAQKLGSFDGVTWVEGSKDPAFLDDHEIEAEVMAMGLSFNDVACAMEIARDRVVVLQKGSMANKVRAPTERVYRLPSSMSFLGAATIPVVCTTAVYSLINIANLQRGQSVLIHSAAGGLDQACIQIAQHVGAEIYITVGSNEKDHICSRCGLLSDHVFSSTNPQFADQIRKQTGRRGADLIINTIIKDLLNTS</sequence>
<keyword evidence="1" id="KW-0808">Transferase</keyword>
<proteinExistence type="predicted"/>
<dbReference type="SMART" id="SM00829">
    <property type="entry name" value="PKS_ER"/>
    <property type="match status" value="1"/>
</dbReference>
<dbReference type="InterPro" id="IPR013149">
    <property type="entry name" value="ADH-like_C"/>
</dbReference>
<protein>
    <recommendedName>
        <fullName evidence="3">Enoyl reductase (ER) domain-containing protein</fullName>
    </recommendedName>
</protein>
<feature type="domain" description="Enoyl reductase (ER)" evidence="3">
    <location>
        <begin position="14"/>
        <end position="201"/>
    </location>
</feature>
<evidence type="ECO:0000313" key="5">
    <source>
        <dbReference type="Proteomes" id="UP000541154"/>
    </source>
</evidence>
<name>A0A8H6EC11_PETAA</name>
<comment type="caution">
    <text evidence="4">The sequence shown here is derived from an EMBL/GenBank/DDBJ whole genome shotgun (WGS) entry which is preliminary data.</text>
</comment>
<keyword evidence="2" id="KW-0511">Multifunctional enzyme</keyword>
<evidence type="ECO:0000259" key="3">
    <source>
        <dbReference type="SMART" id="SM00829"/>
    </source>
</evidence>
<dbReference type="PANTHER" id="PTHR45681">
    <property type="entry name" value="POLYKETIDE SYNTHASE 44-RELATED"/>
    <property type="match status" value="1"/>
</dbReference>
<dbReference type="Proteomes" id="UP000541154">
    <property type="component" value="Unassembled WGS sequence"/>
</dbReference>
<dbReference type="SUPFAM" id="SSF50129">
    <property type="entry name" value="GroES-like"/>
    <property type="match status" value="1"/>
</dbReference>
<dbReference type="Pfam" id="PF00107">
    <property type="entry name" value="ADH_zinc_N"/>
    <property type="match status" value="1"/>
</dbReference>
<dbReference type="InterPro" id="IPR050444">
    <property type="entry name" value="Polyketide_Synthase"/>
</dbReference>
<dbReference type="InterPro" id="IPR036291">
    <property type="entry name" value="NAD(P)-bd_dom_sf"/>
</dbReference>
<evidence type="ECO:0000256" key="1">
    <source>
        <dbReference type="ARBA" id="ARBA00022679"/>
    </source>
</evidence>
<dbReference type="SUPFAM" id="SSF51735">
    <property type="entry name" value="NAD(P)-binding Rossmann-fold domains"/>
    <property type="match status" value="1"/>
</dbReference>
<keyword evidence="5" id="KW-1185">Reference proteome</keyword>
<reference evidence="4 5" key="1">
    <citation type="submission" date="2019-04" db="EMBL/GenBank/DDBJ databases">
        <title>Aspergillus burnettii sp. nov., novel species from soil in southeast Queensland.</title>
        <authorList>
            <person name="Gilchrist C.L.M."/>
            <person name="Pitt J.I."/>
            <person name="Lange L."/>
            <person name="Lacey H.J."/>
            <person name="Vuong D."/>
            <person name="Midgley D.J."/>
            <person name="Greenfield P."/>
            <person name="Bradbury M."/>
            <person name="Lacey E."/>
            <person name="Busk P.K."/>
            <person name="Pilgaard B."/>
            <person name="Chooi Y.H."/>
            <person name="Piggott A.M."/>
        </authorList>
    </citation>
    <scope>NUCLEOTIDE SEQUENCE [LARGE SCALE GENOMIC DNA]</scope>
    <source>
        <strain evidence="4 5">FRR 5400</strain>
    </source>
</reference>
<dbReference type="GO" id="GO:0016491">
    <property type="term" value="F:oxidoreductase activity"/>
    <property type="evidence" value="ECO:0007669"/>
    <property type="project" value="InterPro"/>
</dbReference>
<dbReference type="InterPro" id="IPR020843">
    <property type="entry name" value="ER"/>
</dbReference>
<dbReference type="EMBL" id="SPNV01000022">
    <property type="protein sequence ID" value="KAF5865245.1"/>
    <property type="molecule type" value="Genomic_DNA"/>
</dbReference>
<evidence type="ECO:0000256" key="2">
    <source>
        <dbReference type="ARBA" id="ARBA00023268"/>
    </source>
</evidence>
<dbReference type="PANTHER" id="PTHR45681:SF6">
    <property type="entry name" value="POLYKETIDE SYNTHASE 37"/>
    <property type="match status" value="1"/>
</dbReference>
<dbReference type="AlphaFoldDB" id="A0A8H6EC11"/>
<dbReference type="GO" id="GO:0016740">
    <property type="term" value="F:transferase activity"/>
    <property type="evidence" value="ECO:0007669"/>
    <property type="project" value="UniProtKB-KW"/>
</dbReference>
<gene>
    <name evidence="4" type="ORF">ETB97_004828</name>
</gene>
<organism evidence="4 5">
    <name type="scientific">Petromyces alliaceus</name>
    <name type="common">Aspergillus alliaceus</name>
    <dbReference type="NCBI Taxonomy" id="209559"/>
    <lineage>
        <taxon>Eukaryota</taxon>
        <taxon>Fungi</taxon>
        <taxon>Dikarya</taxon>
        <taxon>Ascomycota</taxon>
        <taxon>Pezizomycotina</taxon>
        <taxon>Eurotiomycetes</taxon>
        <taxon>Eurotiomycetidae</taxon>
        <taxon>Eurotiales</taxon>
        <taxon>Aspergillaceae</taxon>
        <taxon>Aspergillus</taxon>
        <taxon>Aspergillus subgen. Circumdati</taxon>
    </lineage>
</organism>